<dbReference type="InterPro" id="IPR004988">
    <property type="entry name" value="DUF273"/>
</dbReference>
<dbReference type="AlphaFoldDB" id="A0A9J2PU69"/>
<dbReference type="PANTHER" id="PTHR31562">
    <property type="entry name" value="PROTEIN CBG18972"/>
    <property type="match status" value="1"/>
</dbReference>
<dbReference type="Proteomes" id="UP000036681">
    <property type="component" value="Unplaced"/>
</dbReference>
<evidence type="ECO:0000313" key="1">
    <source>
        <dbReference type="Proteomes" id="UP000036681"/>
    </source>
</evidence>
<sequence length="385" mass="44767">MKFSEEILRRDDVYADLSPLHDTHTYGSKKKLIQFALQRYVSLDSNNSSSKKTIRIVEIGAYRGEFTNEIANACTELAADYKCAIIAIDIWNGIEDDAFSASIEFVFLYYTTLISSSYVHEANAKVEYEVEHVFNASASIQAKKHSVAIFSYILDADEYDVAIESVACYAILRNYTYLLIFENDYWLQKCPQGHIYFRRHCVVQYFLDQYDHILVIDSDVGIVNPHREIEEWIDPSFDLIFYERLFSKEVSTSSFIIRNSNFSRMFLNTLLGYADKGFSGKLSGDNPAIHAVMVELFAPYAKDELAQCLHIWGVATTYKQLFAFEACLWLIIGKRRQFGQNAMILKRGRAWVRDAYMTNSSWSFKRDFMFHNWKRSYMRLNDNVK</sequence>
<dbReference type="WBParaSite" id="ALUE_0001297801-mRNA-1">
    <property type="protein sequence ID" value="ALUE_0001297801-mRNA-1"/>
    <property type="gene ID" value="ALUE_0001297801"/>
</dbReference>
<organism evidence="1 2">
    <name type="scientific">Ascaris lumbricoides</name>
    <name type="common">Giant roundworm</name>
    <dbReference type="NCBI Taxonomy" id="6252"/>
    <lineage>
        <taxon>Eukaryota</taxon>
        <taxon>Metazoa</taxon>
        <taxon>Ecdysozoa</taxon>
        <taxon>Nematoda</taxon>
        <taxon>Chromadorea</taxon>
        <taxon>Rhabditida</taxon>
        <taxon>Spirurina</taxon>
        <taxon>Ascaridomorpha</taxon>
        <taxon>Ascaridoidea</taxon>
        <taxon>Ascarididae</taxon>
        <taxon>Ascaris</taxon>
    </lineage>
</organism>
<accession>A0A9J2PU69</accession>
<keyword evidence="1" id="KW-1185">Reference proteome</keyword>
<dbReference type="Gene3D" id="3.90.550.10">
    <property type="entry name" value="Spore Coat Polysaccharide Biosynthesis Protein SpsA, Chain A"/>
    <property type="match status" value="1"/>
</dbReference>
<dbReference type="Pfam" id="PF03314">
    <property type="entry name" value="DUF273"/>
    <property type="match status" value="1"/>
</dbReference>
<protein>
    <submittedName>
        <fullName evidence="2">Methyltransferase domain-containing protein</fullName>
    </submittedName>
</protein>
<evidence type="ECO:0000313" key="2">
    <source>
        <dbReference type="WBParaSite" id="ALUE_0001297801-mRNA-1"/>
    </source>
</evidence>
<proteinExistence type="predicted"/>
<reference evidence="2" key="1">
    <citation type="submission" date="2023-03" db="UniProtKB">
        <authorList>
            <consortium name="WormBaseParasite"/>
        </authorList>
    </citation>
    <scope>IDENTIFICATION</scope>
</reference>
<dbReference type="PANTHER" id="PTHR31562:SF4">
    <property type="entry name" value="DUF268 DOMAIN-CONTAINING PROTEIN-RELATED"/>
    <property type="match status" value="1"/>
</dbReference>
<dbReference type="InterPro" id="IPR029044">
    <property type="entry name" value="Nucleotide-diphossugar_trans"/>
</dbReference>
<name>A0A9J2PU69_ASCLU</name>